<comment type="similarity">
    <text evidence="1">Belongs to the short-chain dehydrogenases/reductases (SDR) family.</text>
</comment>
<keyword evidence="2" id="KW-0560">Oxidoreductase</keyword>
<protein>
    <submittedName>
        <fullName evidence="3">SDR family NAD(P)-dependent oxidoreductase</fullName>
    </submittedName>
</protein>
<dbReference type="PIRSF" id="PIRSF000126">
    <property type="entry name" value="11-beta-HSD1"/>
    <property type="match status" value="1"/>
</dbReference>
<sequence>MNFTDRYGPWAIIAGASEGIGRELAKQIAAQGLDCILIARREAPLRALADEIENEFDVECLCLAIDLSANEACDKIVAAVGEREIGLYVSNAGADPNGSHFLDSDIGTWTQIIQRNVLSKIKCCHHFGQKMQARKRGGILLIGSGGCYGGASYMASYSASKAFELCFAESLWAELRSDEVDVLYMALSMTDTPALRKLLDSKGLPLPDNIANPADVAKTALTHLRKGPICNWGLEDDEAGYGFQSAKDRRERILQIDIASARVFGQ</sequence>
<dbReference type="Pfam" id="PF00106">
    <property type="entry name" value="adh_short"/>
    <property type="match status" value="1"/>
</dbReference>
<dbReference type="InterPro" id="IPR051019">
    <property type="entry name" value="VLCFA-Steroid_DH"/>
</dbReference>
<name>A0ABS6VWK5_9GAMM</name>
<evidence type="ECO:0000256" key="2">
    <source>
        <dbReference type="ARBA" id="ARBA00023002"/>
    </source>
</evidence>
<reference evidence="3" key="1">
    <citation type="submission" date="2021-07" db="EMBL/GenBank/DDBJ databases">
        <title>Zhongshania sp. CAU 1632 isolated from seawater.</title>
        <authorList>
            <person name="Kim W."/>
        </authorList>
    </citation>
    <scope>NUCLEOTIDE SEQUENCE</scope>
    <source>
        <strain evidence="3">CAU 1632</strain>
    </source>
</reference>
<evidence type="ECO:0000313" key="4">
    <source>
        <dbReference type="Proteomes" id="UP001166291"/>
    </source>
</evidence>
<accession>A0ABS6VWK5</accession>
<keyword evidence="4" id="KW-1185">Reference proteome</keyword>
<evidence type="ECO:0000256" key="1">
    <source>
        <dbReference type="ARBA" id="ARBA00006484"/>
    </source>
</evidence>
<dbReference type="PANTHER" id="PTHR43899">
    <property type="entry name" value="RH59310P"/>
    <property type="match status" value="1"/>
</dbReference>
<comment type="caution">
    <text evidence="3">The sequence shown here is derived from an EMBL/GenBank/DDBJ whole genome shotgun (WGS) entry which is preliminary data.</text>
</comment>
<dbReference type="PANTHER" id="PTHR43899:SF13">
    <property type="entry name" value="RH59310P"/>
    <property type="match status" value="1"/>
</dbReference>
<organism evidence="3 4">
    <name type="scientific">Zhongshania aquimaris</name>
    <dbReference type="NCBI Taxonomy" id="2857107"/>
    <lineage>
        <taxon>Bacteria</taxon>
        <taxon>Pseudomonadati</taxon>
        <taxon>Pseudomonadota</taxon>
        <taxon>Gammaproteobacteria</taxon>
        <taxon>Cellvibrionales</taxon>
        <taxon>Spongiibacteraceae</taxon>
        <taxon>Zhongshania</taxon>
    </lineage>
</organism>
<dbReference type="InterPro" id="IPR002347">
    <property type="entry name" value="SDR_fam"/>
</dbReference>
<dbReference type="RefSeq" id="WP_219044960.1">
    <property type="nucleotide sequence ID" value="NZ_JAHWDQ010000007.1"/>
</dbReference>
<dbReference type="EMBL" id="JAHWDQ010000007">
    <property type="protein sequence ID" value="MBW2942714.1"/>
    <property type="molecule type" value="Genomic_DNA"/>
</dbReference>
<evidence type="ECO:0000313" key="3">
    <source>
        <dbReference type="EMBL" id="MBW2942714.1"/>
    </source>
</evidence>
<gene>
    <name evidence="3" type="ORF">KXJ70_18085</name>
</gene>
<dbReference type="Proteomes" id="UP001166291">
    <property type="component" value="Unassembled WGS sequence"/>
</dbReference>
<proteinExistence type="inferred from homology"/>